<evidence type="ECO:0000256" key="2">
    <source>
        <dbReference type="ARBA" id="ARBA00022478"/>
    </source>
</evidence>
<evidence type="ECO:0000256" key="9">
    <source>
        <dbReference type="PIRSR" id="PIRSR005586-2"/>
    </source>
</evidence>
<dbReference type="PANTHER" id="PTHR11239:SF12">
    <property type="entry name" value="DNA-DIRECTED RNA POLYMERASE III SUBUNIT RPC10"/>
    <property type="match status" value="1"/>
</dbReference>
<dbReference type="PANTHER" id="PTHR11239">
    <property type="entry name" value="DNA-DIRECTED RNA POLYMERASE"/>
    <property type="match status" value="1"/>
</dbReference>
<feature type="domain" description="TFIIS-type" evidence="11">
    <location>
        <begin position="63"/>
        <end position="105"/>
    </location>
</feature>
<comment type="similarity">
    <text evidence="7 10">Belongs to the archaeal rpoM/eukaryotic RPA12/RPB9/RPC11 RNA polymerase family.</text>
</comment>
<keyword evidence="6 7" id="KW-0539">Nucleus</keyword>
<feature type="binding site" evidence="8">
    <location>
        <position position="23"/>
    </location>
    <ligand>
        <name>Zn(2+)</name>
        <dbReference type="ChEBI" id="CHEBI:29105"/>
        <label>1</label>
    </ligand>
</feature>
<keyword evidence="4 9" id="KW-0863">Zinc-finger</keyword>
<proteinExistence type="inferred from homology"/>
<keyword evidence="2 7" id="KW-0240">DNA-directed RNA polymerase</keyword>
<evidence type="ECO:0000256" key="8">
    <source>
        <dbReference type="PIRSR" id="PIRSR005586-1"/>
    </source>
</evidence>
<evidence type="ECO:0000256" key="7">
    <source>
        <dbReference type="PIRNR" id="PIRNR005586"/>
    </source>
</evidence>
<gene>
    <name evidence="12" type="ORF">HAND1043_LOCUS783</name>
</gene>
<feature type="binding site" evidence="8">
    <location>
        <position position="70"/>
    </location>
    <ligand>
        <name>Zn(2+)</name>
        <dbReference type="ChEBI" id="CHEBI:29105"/>
        <label>2</label>
    </ligand>
</feature>
<dbReference type="GO" id="GO:0003676">
    <property type="term" value="F:nucleic acid binding"/>
    <property type="evidence" value="ECO:0007669"/>
    <property type="project" value="InterPro"/>
</dbReference>
<evidence type="ECO:0000256" key="6">
    <source>
        <dbReference type="ARBA" id="ARBA00023242"/>
    </source>
</evidence>
<reference evidence="12" key="1">
    <citation type="submission" date="2021-01" db="EMBL/GenBank/DDBJ databases">
        <authorList>
            <person name="Corre E."/>
            <person name="Pelletier E."/>
            <person name="Niang G."/>
            <person name="Scheremetjew M."/>
            <person name="Finn R."/>
            <person name="Kale V."/>
            <person name="Holt S."/>
            <person name="Cochrane G."/>
            <person name="Meng A."/>
            <person name="Brown T."/>
            <person name="Cohen L."/>
        </authorList>
    </citation>
    <scope>NUCLEOTIDE SEQUENCE</scope>
    <source>
        <strain evidence="12">CCMP441</strain>
    </source>
</reference>
<evidence type="ECO:0000259" key="11">
    <source>
        <dbReference type="PROSITE" id="PS51133"/>
    </source>
</evidence>
<feature type="binding site" evidence="8">
    <location>
        <position position="26"/>
    </location>
    <ligand>
        <name>Zn(2+)</name>
        <dbReference type="ChEBI" id="CHEBI:29105"/>
        <label>1</label>
    </ligand>
</feature>
<dbReference type="PIRSF" id="PIRSF005586">
    <property type="entry name" value="RNApol_RpoM"/>
    <property type="match status" value="1"/>
</dbReference>
<dbReference type="SUPFAM" id="SSF57783">
    <property type="entry name" value="Zinc beta-ribbon"/>
    <property type="match status" value="1"/>
</dbReference>
<dbReference type="GO" id="GO:0008270">
    <property type="term" value="F:zinc ion binding"/>
    <property type="evidence" value="ECO:0007669"/>
    <property type="project" value="UniProtKB-KW"/>
</dbReference>
<comment type="subcellular location">
    <subcellularLocation>
        <location evidence="1 7">Nucleus</location>
    </subcellularLocation>
</comment>
<dbReference type="PROSITE" id="PS51133">
    <property type="entry name" value="ZF_TFIIS_2"/>
    <property type="match status" value="1"/>
</dbReference>
<evidence type="ECO:0000256" key="4">
    <source>
        <dbReference type="ARBA" id="ARBA00022771"/>
    </source>
</evidence>
<dbReference type="AlphaFoldDB" id="A0A6U5BQX5"/>
<dbReference type="SMART" id="SM00661">
    <property type="entry name" value="RPOL9"/>
    <property type="match status" value="1"/>
</dbReference>
<evidence type="ECO:0000256" key="10">
    <source>
        <dbReference type="RuleBase" id="RU003474"/>
    </source>
</evidence>
<name>A0A6U5BQX5_HEMAN</name>
<evidence type="ECO:0000256" key="1">
    <source>
        <dbReference type="ARBA" id="ARBA00004123"/>
    </source>
</evidence>
<feature type="zinc finger region" description="C4-type" evidence="9">
    <location>
        <begin position="3"/>
        <end position="26"/>
    </location>
</feature>
<evidence type="ECO:0000256" key="3">
    <source>
        <dbReference type="ARBA" id="ARBA00022723"/>
    </source>
</evidence>
<feature type="binding site" evidence="8">
    <location>
        <position position="100"/>
    </location>
    <ligand>
        <name>Zn(2+)</name>
        <dbReference type="ChEBI" id="CHEBI:29105"/>
        <label>2</label>
    </ligand>
</feature>
<feature type="binding site" evidence="8">
    <location>
        <position position="67"/>
    </location>
    <ligand>
        <name>Zn(2+)</name>
        <dbReference type="ChEBI" id="CHEBI:29105"/>
        <label>2</label>
    </ligand>
</feature>
<dbReference type="InterPro" id="IPR001529">
    <property type="entry name" value="Zn_ribbon_RPB9"/>
</dbReference>
<dbReference type="PROSITE" id="PS00466">
    <property type="entry name" value="ZF_TFIIS_1"/>
    <property type="match status" value="1"/>
</dbReference>
<organism evidence="12">
    <name type="scientific">Hemiselmis andersenii</name>
    <name type="common">Cryptophyte alga</name>
    <dbReference type="NCBI Taxonomy" id="464988"/>
    <lineage>
        <taxon>Eukaryota</taxon>
        <taxon>Cryptophyceae</taxon>
        <taxon>Cryptomonadales</taxon>
        <taxon>Hemiselmidaceae</taxon>
        <taxon>Hemiselmis</taxon>
    </lineage>
</organism>
<feature type="binding site" evidence="8">
    <location>
        <position position="3"/>
    </location>
    <ligand>
        <name>Zn(2+)</name>
        <dbReference type="ChEBI" id="CHEBI:29105"/>
        <label>1</label>
    </ligand>
</feature>
<dbReference type="InterPro" id="IPR034014">
    <property type="entry name" value="Zn_ribbon_RPC11_C"/>
</dbReference>
<dbReference type="InterPro" id="IPR012164">
    <property type="entry name" value="Rpa12/Rpb9/Rpc10/TFS"/>
</dbReference>
<evidence type="ECO:0000256" key="5">
    <source>
        <dbReference type="ARBA" id="ARBA00022833"/>
    </source>
</evidence>
<evidence type="ECO:0000313" key="12">
    <source>
        <dbReference type="EMBL" id="CAD8734292.1"/>
    </source>
</evidence>
<keyword evidence="5 8" id="KW-0862">Zinc</keyword>
<dbReference type="GO" id="GO:0006386">
    <property type="term" value="P:termination of RNA polymerase III transcription"/>
    <property type="evidence" value="ECO:0007669"/>
    <property type="project" value="TreeGrafter"/>
</dbReference>
<feature type="binding site" evidence="8">
    <location>
        <position position="6"/>
    </location>
    <ligand>
        <name>Zn(2+)</name>
        <dbReference type="ChEBI" id="CHEBI:29105"/>
        <label>1</label>
    </ligand>
</feature>
<dbReference type="Gene3D" id="2.20.25.10">
    <property type="match status" value="1"/>
</dbReference>
<dbReference type="GO" id="GO:0003899">
    <property type="term" value="F:DNA-directed RNA polymerase activity"/>
    <property type="evidence" value="ECO:0007669"/>
    <property type="project" value="InterPro"/>
</dbReference>
<keyword evidence="7 10" id="KW-0804">Transcription</keyword>
<dbReference type="InterPro" id="IPR001222">
    <property type="entry name" value="Znf_TFIIS"/>
</dbReference>
<comment type="function">
    <text evidence="7">DNA-dependent RNA polymerase catalyzes the transcription of DNA into RNA using the four ribonucleoside triphosphates as substrates.</text>
</comment>
<dbReference type="GO" id="GO:0005666">
    <property type="term" value="C:RNA polymerase III complex"/>
    <property type="evidence" value="ECO:0007669"/>
    <property type="project" value="TreeGrafter"/>
</dbReference>
<protein>
    <recommendedName>
        <fullName evidence="7">DNA-directed RNA polymerase subunit</fullName>
    </recommendedName>
</protein>
<dbReference type="EMBL" id="HBFK01001342">
    <property type="protein sequence ID" value="CAD8734292.1"/>
    <property type="molecule type" value="Transcribed_RNA"/>
</dbReference>
<keyword evidence="3 8" id="KW-0479">Metal-binding</keyword>
<feature type="binding site" evidence="8">
    <location>
        <position position="95"/>
    </location>
    <ligand>
        <name>Zn(2+)</name>
        <dbReference type="ChEBI" id="CHEBI:29105"/>
        <label>2</label>
    </ligand>
</feature>
<sequence>MFCPYCANQLRVQYEGDGMRFACKTCPYSYRVGKTLKKDVPLEQKKVDDVLGDTFKNAPVTDVLGGCPKCGHSKAYYFEMQIRSADEPATRFYMCASDGCGHRWRED</sequence>
<dbReference type="SMART" id="SM00440">
    <property type="entry name" value="ZnF_C2C2"/>
    <property type="match status" value="1"/>
</dbReference>
<dbReference type="Pfam" id="PF01096">
    <property type="entry name" value="Zn_ribbon_TFIIS"/>
    <property type="match status" value="1"/>
</dbReference>
<accession>A0A6U5BQX5</accession>
<dbReference type="CDD" id="cd10509">
    <property type="entry name" value="Zn-ribbon_RPC11"/>
    <property type="match status" value="1"/>
</dbReference>